<dbReference type="InterPro" id="IPR031751">
    <property type="entry name" value="DUF4735"/>
</dbReference>
<feature type="compositionally biased region" description="Basic and acidic residues" evidence="1">
    <location>
        <begin position="590"/>
        <end position="611"/>
    </location>
</feature>
<gene>
    <name evidence="3" type="ORF">ElyMa_002387000</name>
</gene>
<reference evidence="3 4" key="1">
    <citation type="journal article" date="2021" name="Elife">
        <title>Chloroplast acquisition without the gene transfer in kleptoplastic sea slugs, Plakobranchus ocellatus.</title>
        <authorList>
            <person name="Maeda T."/>
            <person name="Takahashi S."/>
            <person name="Yoshida T."/>
            <person name="Shimamura S."/>
            <person name="Takaki Y."/>
            <person name="Nagai Y."/>
            <person name="Toyoda A."/>
            <person name="Suzuki Y."/>
            <person name="Arimoto A."/>
            <person name="Ishii H."/>
            <person name="Satoh N."/>
            <person name="Nishiyama T."/>
            <person name="Hasebe M."/>
            <person name="Maruyama T."/>
            <person name="Minagawa J."/>
            <person name="Obokata J."/>
            <person name="Shigenobu S."/>
        </authorList>
    </citation>
    <scope>NUCLEOTIDE SEQUENCE [LARGE SCALE GENOMIC DNA]</scope>
</reference>
<feature type="region of interest" description="Disordered" evidence="1">
    <location>
        <begin position="673"/>
        <end position="735"/>
    </location>
</feature>
<dbReference type="Pfam" id="PF15882">
    <property type="entry name" value="DUF4735"/>
    <property type="match status" value="1"/>
</dbReference>
<evidence type="ECO:0000256" key="2">
    <source>
        <dbReference type="SAM" id="Phobius"/>
    </source>
</evidence>
<dbReference type="PANTHER" id="PTHR33539:SF1">
    <property type="entry name" value="UPF0764 PROTEIN C16ORF89"/>
    <property type="match status" value="1"/>
</dbReference>
<feature type="region of interest" description="Disordered" evidence="1">
    <location>
        <begin position="499"/>
        <end position="633"/>
    </location>
</feature>
<sequence>MPIYAKNNVDVGNVLSSIQMLLKYYQSDYKNLNLDGFFGLRVLEGQIELLISEHSLGLHRQLSNETLKQIIALKEETQNLTALGLEAVKHDDAKYFRTFNPIVSEPWKVIKPHRKLDPTLRWEIPQYKAKLKFMRKNFTEETSDKCMSEVLRSNNQSCVLSFGCVKLMTSRGFTGYPITHQLLWSMLVEAKPQCLLAVKQPLQQLGLKSIDDMQLELCTNNFYEMVAVVEVLMHGYVHKNQQDLFLEQQFVCPSLGFYEFLKKDYLSQIISWQFPTGCFGDLDDGQEEDESDLVDLSSLLEEYNGDKLKFVPEMTGYHVGVHKKHGKNFSQQHAVEKKKLLSENLLNIGNRKQARTKLSELKADASQQRIMVIPENKKQQRDSILRQMTSSLPKPKPAFPGSIHHRLAINEKDMVNKDTALFRADGVISKSSMPGQPFRVGRHLLMEKKMAGGCLSHKTGVAAGALVMYLRYMIDPGNIKWEGQHDLLLSDTRSLLQVKADRPDPEEDDDQMDDPDLENEDEYADEEGAAAGIEKREEDKINKESNMSRKVLPLPYNKESGENKDNGNHDKTAEDETYEGGDEADEQDEADKAPPDDYYRSDEDTNDKPEYDSDGNPVAPKGRIIAKSEKDSFKESIIEKHVGIHAERNKAIEYLIQDEDPPMSLHETGQELKGVKIKSEDKEKEEEEEGHFYDDESEAEIEGSINRKIPLNTQRPPSQNKNQPGTLASETLYLGGRDPSFPDQPNYTVLMLVSVAPLFILMFFLFKFVRKRRVHIRYHF</sequence>
<evidence type="ECO:0000256" key="1">
    <source>
        <dbReference type="SAM" id="MobiDB-lite"/>
    </source>
</evidence>
<protein>
    <submittedName>
        <fullName evidence="3">UPF0764 protein C16orf89-like protein</fullName>
    </submittedName>
</protein>
<evidence type="ECO:0000313" key="3">
    <source>
        <dbReference type="EMBL" id="GFR83322.1"/>
    </source>
</evidence>
<feature type="compositionally biased region" description="Acidic residues" evidence="1">
    <location>
        <begin position="683"/>
        <end position="701"/>
    </location>
</feature>
<feature type="compositionally biased region" description="Basic and acidic residues" evidence="1">
    <location>
        <begin position="559"/>
        <end position="574"/>
    </location>
</feature>
<feature type="compositionally biased region" description="Polar residues" evidence="1">
    <location>
        <begin position="711"/>
        <end position="729"/>
    </location>
</feature>
<name>A0AAV4GCA5_9GAST</name>
<evidence type="ECO:0000313" key="4">
    <source>
        <dbReference type="Proteomes" id="UP000762676"/>
    </source>
</evidence>
<organism evidence="3 4">
    <name type="scientific">Elysia marginata</name>
    <dbReference type="NCBI Taxonomy" id="1093978"/>
    <lineage>
        <taxon>Eukaryota</taxon>
        <taxon>Metazoa</taxon>
        <taxon>Spiralia</taxon>
        <taxon>Lophotrochozoa</taxon>
        <taxon>Mollusca</taxon>
        <taxon>Gastropoda</taxon>
        <taxon>Heterobranchia</taxon>
        <taxon>Euthyneura</taxon>
        <taxon>Panpulmonata</taxon>
        <taxon>Sacoglossa</taxon>
        <taxon>Placobranchoidea</taxon>
        <taxon>Plakobranchidae</taxon>
        <taxon>Elysia</taxon>
    </lineage>
</organism>
<dbReference type="EMBL" id="BMAT01004921">
    <property type="protein sequence ID" value="GFR83322.1"/>
    <property type="molecule type" value="Genomic_DNA"/>
</dbReference>
<feature type="compositionally biased region" description="Basic and acidic residues" evidence="1">
    <location>
        <begin position="533"/>
        <end position="547"/>
    </location>
</feature>
<accession>A0AAV4GCA5</accession>
<feature type="compositionally biased region" description="Acidic residues" evidence="1">
    <location>
        <begin position="575"/>
        <end position="589"/>
    </location>
</feature>
<dbReference type="GO" id="GO:0016020">
    <property type="term" value="C:membrane"/>
    <property type="evidence" value="ECO:0007669"/>
    <property type="project" value="TreeGrafter"/>
</dbReference>
<dbReference type="PANTHER" id="PTHR33539">
    <property type="entry name" value="UPF0764 PROTEIN C16ORF89"/>
    <property type="match status" value="1"/>
</dbReference>
<feature type="compositionally biased region" description="Basic and acidic residues" evidence="1">
    <location>
        <begin position="673"/>
        <end position="682"/>
    </location>
</feature>
<dbReference type="GO" id="GO:0005829">
    <property type="term" value="C:cytosol"/>
    <property type="evidence" value="ECO:0007669"/>
    <property type="project" value="TreeGrafter"/>
</dbReference>
<dbReference type="AlphaFoldDB" id="A0AAV4GCA5"/>
<dbReference type="Proteomes" id="UP000762676">
    <property type="component" value="Unassembled WGS sequence"/>
</dbReference>
<keyword evidence="4" id="KW-1185">Reference proteome</keyword>
<proteinExistence type="predicted"/>
<keyword evidence="2" id="KW-1133">Transmembrane helix</keyword>
<keyword evidence="2" id="KW-0812">Transmembrane</keyword>
<comment type="caution">
    <text evidence="3">The sequence shown here is derived from an EMBL/GenBank/DDBJ whole genome shotgun (WGS) entry which is preliminary data.</text>
</comment>
<feature type="compositionally biased region" description="Acidic residues" evidence="1">
    <location>
        <begin position="504"/>
        <end position="528"/>
    </location>
</feature>
<keyword evidence="2" id="KW-0472">Membrane</keyword>
<feature type="transmembrane region" description="Helical" evidence="2">
    <location>
        <begin position="747"/>
        <end position="769"/>
    </location>
</feature>